<accession>A0A1T5A6D1</accession>
<dbReference type="GO" id="GO:0016740">
    <property type="term" value="F:transferase activity"/>
    <property type="evidence" value="ECO:0007669"/>
    <property type="project" value="TreeGrafter"/>
</dbReference>
<dbReference type="Gene3D" id="3.60.15.10">
    <property type="entry name" value="Ribonuclease Z/Hydroxyacylglutathione hydrolase-like"/>
    <property type="match status" value="1"/>
</dbReference>
<name>A0A1T5A6D1_9BACT</name>
<evidence type="ECO:0000259" key="1">
    <source>
        <dbReference type="SMART" id="SM00849"/>
    </source>
</evidence>
<proteinExistence type="predicted"/>
<feature type="domain" description="Metallo-beta-lactamase" evidence="1">
    <location>
        <begin position="20"/>
        <end position="183"/>
    </location>
</feature>
<dbReference type="PANTHER" id="PTHR13754:SF13">
    <property type="entry name" value="METALLO-BETA-LACTAMASE SUPERFAMILY PROTEIN (AFU_ORTHOLOGUE AFUA_3G07630)"/>
    <property type="match status" value="1"/>
</dbReference>
<dbReference type="InterPro" id="IPR001279">
    <property type="entry name" value="Metallo-B-lactamas"/>
</dbReference>
<dbReference type="InterPro" id="IPR036866">
    <property type="entry name" value="RibonucZ/Hydroxyglut_hydro"/>
</dbReference>
<protein>
    <submittedName>
        <fullName evidence="2">7,8-dihydropterin-6-yl-methyl-4-(Beta-D-ribofuranosyl)aminobenzene 5'-phosphate synthase</fullName>
    </submittedName>
</protein>
<organism evidence="2 3">
    <name type="scientific">Parabacteroides chartae</name>
    <dbReference type="NCBI Taxonomy" id="1037355"/>
    <lineage>
        <taxon>Bacteria</taxon>
        <taxon>Pseudomonadati</taxon>
        <taxon>Bacteroidota</taxon>
        <taxon>Bacteroidia</taxon>
        <taxon>Bacteroidales</taxon>
        <taxon>Tannerellaceae</taxon>
        <taxon>Parabacteroides</taxon>
    </lineage>
</organism>
<sequence>MEITTLIENLVYQSGLVAEHGLSFYMEGYHKKILFDTGQSDRFIDNAKALGIDLSDVDALIVSHGHYDHTGGLEAFLKINTKAVIYMKPGAIDARYHGKDRFIGTTIDVQLLKDRLCLVYERTEIDKGIFVMPHTPLVNADDTSMHGFQVKEDQKIKDDTFQDELFLTIVRSGKLSIISSCSHRGISNMVYEAVRTFILSVDLILGGFHLKNCTPRQYEEVIECMNEIQPKRIGVCHCTGIEKYFTLKQDLSCTVFYNMTGHRVFI</sequence>
<dbReference type="InterPro" id="IPR041712">
    <property type="entry name" value="DHPS-like_MBL-fold"/>
</dbReference>
<dbReference type="Pfam" id="PF00753">
    <property type="entry name" value="Lactamase_B"/>
    <property type="match status" value="1"/>
</dbReference>
<evidence type="ECO:0000313" key="3">
    <source>
        <dbReference type="Proteomes" id="UP000190852"/>
    </source>
</evidence>
<dbReference type="SUPFAM" id="SSF56281">
    <property type="entry name" value="Metallo-hydrolase/oxidoreductase"/>
    <property type="match status" value="1"/>
</dbReference>
<dbReference type="SMART" id="SM00849">
    <property type="entry name" value="Lactamase_B"/>
    <property type="match status" value="1"/>
</dbReference>
<dbReference type="RefSeq" id="WP_079682203.1">
    <property type="nucleotide sequence ID" value="NZ_FUYQ01000002.1"/>
</dbReference>
<dbReference type="AlphaFoldDB" id="A0A1T5A6D1"/>
<dbReference type="InterPro" id="IPR052926">
    <property type="entry name" value="Metallo-beta-lactamase_dom"/>
</dbReference>
<dbReference type="EMBL" id="FUYQ01000002">
    <property type="protein sequence ID" value="SKB30498.1"/>
    <property type="molecule type" value="Genomic_DNA"/>
</dbReference>
<dbReference type="CDD" id="cd07713">
    <property type="entry name" value="DHPS-like_MBL-fold"/>
    <property type="match status" value="1"/>
</dbReference>
<evidence type="ECO:0000313" key="2">
    <source>
        <dbReference type="EMBL" id="SKB30498.1"/>
    </source>
</evidence>
<dbReference type="Proteomes" id="UP000190852">
    <property type="component" value="Unassembled WGS sequence"/>
</dbReference>
<gene>
    <name evidence="2" type="ORF">SAMN05660349_00478</name>
</gene>
<keyword evidence="3" id="KW-1185">Reference proteome</keyword>
<dbReference type="PANTHER" id="PTHR13754">
    <property type="entry name" value="METALLO-BETA-LACTAMASE SUPERFAMILY PROTEIN"/>
    <property type="match status" value="1"/>
</dbReference>
<reference evidence="3" key="1">
    <citation type="submission" date="2017-02" db="EMBL/GenBank/DDBJ databases">
        <authorList>
            <person name="Varghese N."/>
            <person name="Submissions S."/>
        </authorList>
    </citation>
    <scope>NUCLEOTIDE SEQUENCE [LARGE SCALE GENOMIC DNA]</scope>
    <source>
        <strain evidence="3">DSM 24967</strain>
    </source>
</reference>